<evidence type="ECO:0000313" key="5">
    <source>
        <dbReference type="Proteomes" id="UP000249757"/>
    </source>
</evidence>
<proteinExistence type="predicted"/>
<name>A0A5M9LN14_9PLEO</name>
<evidence type="ECO:0000256" key="1">
    <source>
        <dbReference type="SAM" id="MobiDB-lite"/>
    </source>
</evidence>
<dbReference type="AlphaFoldDB" id="A0A5M9LN14"/>
<dbReference type="EMBL" id="NRDI02000002">
    <property type="protein sequence ID" value="KAI1518547.1"/>
    <property type="molecule type" value="Genomic_DNA"/>
</dbReference>
<reference evidence="3" key="2">
    <citation type="submission" date="2021-05" db="EMBL/GenBank/DDBJ databases">
        <authorList>
            <person name="Moolhuijzen P.M."/>
            <person name="Moffat C.S."/>
        </authorList>
    </citation>
    <scope>NUCLEOTIDE SEQUENCE</scope>
    <source>
        <strain evidence="3">86-124</strain>
    </source>
</reference>
<dbReference type="EMBL" id="NQIK02000002">
    <property type="protein sequence ID" value="KAF7574469.1"/>
    <property type="molecule type" value="Genomic_DNA"/>
</dbReference>
<reference evidence="2 4" key="1">
    <citation type="journal article" date="2018" name="BMC Genomics">
        <title>Comparative genomics of the wheat fungal pathogen Pyrenophora tritici-repentis reveals chromosomal variations and genome plasticity.</title>
        <authorList>
            <person name="Moolhuijzen P."/>
            <person name="See P.T."/>
            <person name="Hane J.K."/>
            <person name="Shi G."/>
            <person name="Liu Z."/>
            <person name="Oliver R.P."/>
            <person name="Moffat C.S."/>
        </authorList>
    </citation>
    <scope>NUCLEOTIDE SEQUENCE [LARGE SCALE GENOMIC DNA]</scope>
    <source>
        <strain evidence="2">M4</strain>
    </source>
</reference>
<accession>A0A5M9LN14</accession>
<reference evidence="5" key="4">
    <citation type="journal article" date="2022" name="Microb. Genom.">
        <title>A global pangenome for the wheat fungal pathogen Pyrenophora tritici-repentis and prediction of effector protein structural homology.</title>
        <authorList>
            <person name="Moolhuijzen P.M."/>
            <person name="See P.T."/>
            <person name="Shi G."/>
            <person name="Powell H.R."/>
            <person name="Cockram J."/>
            <person name="Jorgensen L.N."/>
            <person name="Benslimane H."/>
            <person name="Strelkov S.E."/>
            <person name="Turner J."/>
            <person name="Liu Z."/>
            <person name="Moffat C.S."/>
        </authorList>
    </citation>
    <scope>NUCLEOTIDE SEQUENCE [LARGE SCALE GENOMIC DNA]</scope>
</reference>
<sequence length="41" mass="4337">MATRAIKHGFAYAPSAAEDTAPQQREHVARNASPSTPDTIA</sequence>
<dbReference type="Proteomes" id="UP000249757">
    <property type="component" value="Unassembled WGS sequence"/>
</dbReference>
<dbReference type="Proteomes" id="UP000245464">
    <property type="component" value="Chromosome 2"/>
</dbReference>
<evidence type="ECO:0000313" key="4">
    <source>
        <dbReference type="Proteomes" id="UP000245464"/>
    </source>
</evidence>
<gene>
    <name evidence="3" type="ORF">Ptr86124_001675</name>
    <name evidence="2" type="ORF">PtrM4_060920</name>
</gene>
<reference evidence="3" key="3">
    <citation type="journal article" date="2022" name="bioRxiv">
        <title>A global pangenome for the wheat fungal pathogen Pyrenophora tritici-repentis and prediction of effector protein structural homology.</title>
        <authorList>
            <person name="Moolhuijzen P."/>
            <person name="See P.T."/>
            <person name="Shi G."/>
            <person name="Powell H.R."/>
            <person name="Cockram J."/>
            <person name="Jorgensen L.N."/>
            <person name="Benslimane H."/>
            <person name="Strelkov S.E."/>
            <person name="Turner J."/>
            <person name="Liu Z."/>
            <person name="Moffat C.S."/>
        </authorList>
    </citation>
    <scope>NUCLEOTIDE SEQUENCE</scope>
    <source>
        <strain evidence="3">86-124</strain>
    </source>
</reference>
<feature type="compositionally biased region" description="Polar residues" evidence="1">
    <location>
        <begin position="32"/>
        <end position="41"/>
    </location>
</feature>
<evidence type="ECO:0000313" key="3">
    <source>
        <dbReference type="EMBL" id="KAI1518547.1"/>
    </source>
</evidence>
<comment type="caution">
    <text evidence="3">The sequence shown here is derived from an EMBL/GenBank/DDBJ whole genome shotgun (WGS) entry which is preliminary data.</text>
</comment>
<keyword evidence="5" id="KW-1185">Reference proteome</keyword>
<feature type="region of interest" description="Disordered" evidence="1">
    <location>
        <begin position="1"/>
        <end position="41"/>
    </location>
</feature>
<evidence type="ECO:0000313" key="2">
    <source>
        <dbReference type="EMBL" id="KAF7574469.1"/>
    </source>
</evidence>
<organism evidence="3 5">
    <name type="scientific">Pyrenophora tritici-repentis</name>
    <dbReference type="NCBI Taxonomy" id="45151"/>
    <lineage>
        <taxon>Eukaryota</taxon>
        <taxon>Fungi</taxon>
        <taxon>Dikarya</taxon>
        <taxon>Ascomycota</taxon>
        <taxon>Pezizomycotina</taxon>
        <taxon>Dothideomycetes</taxon>
        <taxon>Pleosporomycetidae</taxon>
        <taxon>Pleosporales</taxon>
        <taxon>Pleosporineae</taxon>
        <taxon>Pleosporaceae</taxon>
        <taxon>Pyrenophora</taxon>
    </lineage>
</organism>
<protein>
    <submittedName>
        <fullName evidence="3">Uncharacterized protein</fullName>
    </submittedName>
</protein>